<dbReference type="Pfam" id="PF01546">
    <property type="entry name" value="Peptidase_M20"/>
    <property type="match status" value="1"/>
</dbReference>
<dbReference type="RefSeq" id="WP_014355618.1">
    <property type="nucleotide sequence ID" value="NC_016894.1"/>
</dbReference>
<protein>
    <submittedName>
        <fullName evidence="4">Succinyl-diaminopimelate desuccinylase DapE</fullName>
        <ecNumber evidence="4">3.5.1.18</ecNumber>
    </submittedName>
</protein>
<evidence type="ECO:0000313" key="5">
    <source>
        <dbReference type="Proteomes" id="UP000007177"/>
    </source>
</evidence>
<dbReference type="Gene3D" id="3.40.630.10">
    <property type="entry name" value="Zn peptidases"/>
    <property type="match status" value="2"/>
</dbReference>
<dbReference type="GO" id="GO:0009014">
    <property type="term" value="F:succinyl-diaminopimelate desuccinylase activity"/>
    <property type="evidence" value="ECO:0007669"/>
    <property type="project" value="UniProtKB-EC"/>
</dbReference>
<reference evidence="5" key="1">
    <citation type="submission" date="2011-07" db="EMBL/GenBank/DDBJ databases">
        <title>Complete genome sequence of Acetobacterium woodii.</title>
        <authorList>
            <person name="Poehlein A."/>
            <person name="Schmidt S."/>
            <person name="Kaster A.-K."/>
            <person name="Goenrich M."/>
            <person name="Vollmers J."/>
            <person name="Thuermer A."/>
            <person name="Gottschalk G."/>
            <person name="Thauer R.K."/>
            <person name="Daniel R."/>
            <person name="Mueller V."/>
        </authorList>
    </citation>
    <scope>NUCLEOTIDE SEQUENCE [LARGE SCALE GENOMIC DNA]</scope>
    <source>
        <strain evidence="5">ATCC 29683 / DSM 1030 / JCM 2381 / KCTC 1655 / WB1</strain>
    </source>
</reference>
<feature type="domain" description="Peptidase M20 dimerisation" evidence="3">
    <location>
        <begin position="202"/>
        <end position="280"/>
    </location>
</feature>
<dbReference type="SUPFAM" id="SSF53187">
    <property type="entry name" value="Zn-dependent exopeptidases"/>
    <property type="match status" value="1"/>
</dbReference>
<sequence>MLFDYDDEVLQLTAQLISIKSTNPGTHEKHIGNFITYWLTYQTGLTVIQDAITPDRFNVVCILAGKIKDPAYVNINHMDVVQEGKGWDTPPFVPIFKEGRLYGRGSADMKSGLAAGMIAFRDTVRYAKDNNILPIRDYIFIASADEEGDHMQGSLQAVNSGYITANSYVLDHEPSGGVIWQAHKGKIFFDLTFTSPTDVSDTIQAMSQAIHNIRLKLKALPLDQCFGPSTVCFGKISSQDASDTVLNNCTLTLDMRLSPPLTPDKAIALIETIITDSEVKYPGINGDYRIITQKPFIETNQNSILFHTLQTVVHEITGQEPQAEVFAGYTDSAVVAALTGNSNTMSYGPKGSTLHVANEWVDCASILEVTAISKRLAKQLVFNPKGKDIHE</sequence>
<proteinExistence type="predicted"/>
<dbReference type="STRING" id="931626.Awo_c12310"/>
<name>H6LDX2_ACEWD</name>
<dbReference type="EMBL" id="CP002987">
    <property type="protein sequence ID" value="AFA48015.1"/>
    <property type="molecule type" value="Genomic_DNA"/>
</dbReference>
<dbReference type="Pfam" id="PF07687">
    <property type="entry name" value="M20_dimer"/>
    <property type="match status" value="1"/>
</dbReference>
<dbReference type="EC" id="3.5.1.18" evidence="4"/>
<evidence type="ECO:0000256" key="2">
    <source>
        <dbReference type="ARBA" id="ARBA00022801"/>
    </source>
</evidence>
<evidence type="ECO:0000313" key="4">
    <source>
        <dbReference type="EMBL" id="AFA48015.1"/>
    </source>
</evidence>
<evidence type="ECO:0000259" key="3">
    <source>
        <dbReference type="Pfam" id="PF07687"/>
    </source>
</evidence>
<dbReference type="InterPro" id="IPR011650">
    <property type="entry name" value="Peptidase_M20_dimer"/>
</dbReference>
<dbReference type="HOGENOM" id="CLU_021802_2_0_9"/>
<reference evidence="4 5" key="2">
    <citation type="journal article" date="2012" name="PLoS ONE">
        <title>An ancient pathway combining carbon dioxide fixation with the generation and utilization of a sodium ion gradient for ATP synthesis.</title>
        <authorList>
            <person name="Poehlein A."/>
            <person name="Schmidt S."/>
            <person name="Kaster A.K."/>
            <person name="Goenrich M."/>
            <person name="Vollmers J."/>
            <person name="Thurmer A."/>
            <person name="Bertsch J."/>
            <person name="Schuchmann K."/>
            <person name="Voigt B."/>
            <person name="Hecker M."/>
            <person name="Daniel R."/>
            <person name="Thauer R.K."/>
            <person name="Gottschalk G."/>
            <person name="Muller V."/>
        </authorList>
    </citation>
    <scope>NUCLEOTIDE SEQUENCE [LARGE SCALE GENOMIC DNA]</scope>
    <source>
        <strain evidence="5">ATCC 29683 / DSM 1030 / JCM 2381 / KCTC 1655 / WB1</strain>
    </source>
</reference>
<organism evidence="4 5">
    <name type="scientific">Acetobacterium woodii (strain ATCC 29683 / DSM 1030 / JCM 2381 / KCTC 1655 / WB1)</name>
    <dbReference type="NCBI Taxonomy" id="931626"/>
    <lineage>
        <taxon>Bacteria</taxon>
        <taxon>Bacillati</taxon>
        <taxon>Bacillota</taxon>
        <taxon>Clostridia</taxon>
        <taxon>Eubacteriales</taxon>
        <taxon>Eubacteriaceae</taxon>
        <taxon>Acetobacterium</taxon>
    </lineage>
</organism>
<keyword evidence="2 4" id="KW-0378">Hydrolase</keyword>
<keyword evidence="1" id="KW-0479">Metal-binding</keyword>
<dbReference type="InterPro" id="IPR002933">
    <property type="entry name" value="Peptidase_M20"/>
</dbReference>
<evidence type="ECO:0000256" key="1">
    <source>
        <dbReference type="ARBA" id="ARBA00022723"/>
    </source>
</evidence>
<dbReference type="Proteomes" id="UP000007177">
    <property type="component" value="Chromosome"/>
</dbReference>
<dbReference type="GO" id="GO:0046872">
    <property type="term" value="F:metal ion binding"/>
    <property type="evidence" value="ECO:0007669"/>
    <property type="project" value="UniProtKB-KW"/>
</dbReference>
<dbReference type="InterPro" id="IPR050072">
    <property type="entry name" value="Peptidase_M20A"/>
</dbReference>
<dbReference type="eggNOG" id="COG0624">
    <property type="taxonomic scope" value="Bacteria"/>
</dbReference>
<dbReference type="SUPFAM" id="SSF55031">
    <property type="entry name" value="Bacterial exopeptidase dimerisation domain"/>
    <property type="match status" value="1"/>
</dbReference>
<accession>H6LDX2</accession>
<dbReference type="PANTHER" id="PTHR43808">
    <property type="entry name" value="ACETYLORNITHINE DEACETYLASE"/>
    <property type="match status" value="1"/>
</dbReference>
<dbReference type="Gene3D" id="3.30.70.360">
    <property type="match status" value="1"/>
</dbReference>
<dbReference type="AlphaFoldDB" id="H6LDX2"/>
<gene>
    <name evidence="4" type="primary">dapE</name>
    <name evidence="4" type="ordered locus">Awo_c12310</name>
</gene>
<dbReference type="KEGG" id="awo:Awo_c12310"/>
<keyword evidence="5" id="KW-1185">Reference proteome</keyword>
<dbReference type="InterPro" id="IPR036264">
    <property type="entry name" value="Bact_exopeptidase_dim_dom"/>
</dbReference>